<protein>
    <recommendedName>
        <fullName evidence="4">DUF241 domain-containing protein</fullName>
    </recommendedName>
</protein>
<keyword evidence="3" id="KW-1185">Reference proteome</keyword>
<feature type="region of interest" description="Disordered" evidence="1">
    <location>
        <begin position="1"/>
        <end position="22"/>
    </location>
</feature>
<reference evidence="3" key="1">
    <citation type="journal article" date="2020" name="Nat. Commun.">
        <title>Genome sequence of the cluster root forming white lupin.</title>
        <authorList>
            <person name="Hufnagel B."/>
            <person name="Marques A."/>
            <person name="Soriano A."/>
            <person name="Marques L."/>
            <person name="Divol F."/>
            <person name="Doumas P."/>
            <person name="Sallet E."/>
            <person name="Mancinotti D."/>
            <person name="Carrere S."/>
            <person name="Marande W."/>
            <person name="Arribat S."/>
            <person name="Keller J."/>
            <person name="Huneau C."/>
            <person name="Blein T."/>
            <person name="Aime D."/>
            <person name="Laguerre M."/>
            <person name="Taylor J."/>
            <person name="Schubert V."/>
            <person name="Nelson M."/>
            <person name="Geu-Flores F."/>
            <person name="Crespi M."/>
            <person name="Gallardo-Guerrero K."/>
            <person name="Delaux P.-M."/>
            <person name="Salse J."/>
            <person name="Berges H."/>
            <person name="Guyot R."/>
            <person name="Gouzy J."/>
            <person name="Peret B."/>
        </authorList>
    </citation>
    <scope>NUCLEOTIDE SEQUENCE [LARGE SCALE GENOMIC DNA]</scope>
    <source>
        <strain evidence="3">cv. Amiga</strain>
    </source>
</reference>
<sequence>METSPLNLKSHNNHARSNSLPSKPHPIILQCNEYLARLEGASSDAISSLLLTHKLNGLQDLHNCVEKLVQLPLTQEALIHQSQEKWVEELLDGSLRLLDTCSATKDALIHTKECTRELQSIIRRRRKGGERELIIEVKMFLNSRKVMRKAIFKALENLKGSYANKSSFSISNKDYQTVTSVSLLKEVEVTTFSIFESLLNFISGSAHSKRISWSLVSKIMQSKRVPYPQGVNENEFANVDAALQFLAIKMISNSNEIDDLQNKLARLGSCIQDLEEGLELLFRLLIKIRVALLNILNH</sequence>
<organism evidence="2 3">
    <name type="scientific">Lupinus albus</name>
    <name type="common">White lupine</name>
    <name type="synonym">Lupinus termis</name>
    <dbReference type="NCBI Taxonomy" id="3870"/>
    <lineage>
        <taxon>Eukaryota</taxon>
        <taxon>Viridiplantae</taxon>
        <taxon>Streptophyta</taxon>
        <taxon>Embryophyta</taxon>
        <taxon>Tracheophyta</taxon>
        <taxon>Spermatophyta</taxon>
        <taxon>Magnoliopsida</taxon>
        <taxon>eudicotyledons</taxon>
        <taxon>Gunneridae</taxon>
        <taxon>Pentapetalae</taxon>
        <taxon>rosids</taxon>
        <taxon>fabids</taxon>
        <taxon>Fabales</taxon>
        <taxon>Fabaceae</taxon>
        <taxon>Papilionoideae</taxon>
        <taxon>50 kb inversion clade</taxon>
        <taxon>genistoids sensu lato</taxon>
        <taxon>core genistoids</taxon>
        <taxon>Genisteae</taxon>
        <taxon>Lupinus</taxon>
    </lineage>
</organism>
<dbReference type="PANTHER" id="PTHR33070">
    <property type="entry name" value="OS06G0725500 PROTEIN"/>
    <property type="match status" value="1"/>
</dbReference>
<accession>A0A6A4R3U7</accession>
<dbReference type="InterPro" id="IPR004320">
    <property type="entry name" value="BPS1_pln"/>
</dbReference>
<dbReference type="GO" id="GO:0048364">
    <property type="term" value="P:root development"/>
    <property type="evidence" value="ECO:0007669"/>
    <property type="project" value="InterPro"/>
</dbReference>
<name>A0A6A4R3U7_LUPAL</name>
<dbReference type="Proteomes" id="UP000447434">
    <property type="component" value="Chromosome 1"/>
</dbReference>
<proteinExistence type="predicted"/>
<dbReference type="AlphaFoldDB" id="A0A6A4R3U7"/>
<evidence type="ECO:0000256" key="1">
    <source>
        <dbReference type="SAM" id="MobiDB-lite"/>
    </source>
</evidence>
<dbReference type="OrthoDB" id="1701699at2759"/>
<dbReference type="EMBL" id="WOCE01000001">
    <property type="protein sequence ID" value="KAE9620373.1"/>
    <property type="molecule type" value="Genomic_DNA"/>
</dbReference>
<dbReference type="PANTHER" id="PTHR33070:SF129">
    <property type="entry name" value="DUF241 DOMAIN PROTEIN"/>
    <property type="match status" value="1"/>
</dbReference>
<feature type="compositionally biased region" description="Polar residues" evidence="1">
    <location>
        <begin position="1"/>
        <end position="21"/>
    </location>
</feature>
<gene>
    <name evidence="2" type="ORF">Lalb_Chr01g0002431</name>
</gene>
<evidence type="ECO:0008006" key="4">
    <source>
        <dbReference type="Google" id="ProtNLM"/>
    </source>
</evidence>
<comment type="caution">
    <text evidence="2">The sequence shown here is derived from an EMBL/GenBank/DDBJ whole genome shotgun (WGS) entry which is preliminary data.</text>
</comment>
<dbReference type="GO" id="GO:0048367">
    <property type="term" value="P:shoot system development"/>
    <property type="evidence" value="ECO:0007669"/>
    <property type="project" value="InterPro"/>
</dbReference>
<evidence type="ECO:0000313" key="3">
    <source>
        <dbReference type="Proteomes" id="UP000447434"/>
    </source>
</evidence>
<evidence type="ECO:0000313" key="2">
    <source>
        <dbReference type="EMBL" id="KAE9620373.1"/>
    </source>
</evidence>
<dbReference type="Pfam" id="PF03087">
    <property type="entry name" value="BPS1"/>
    <property type="match status" value="1"/>
</dbReference>